<dbReference type="GO" id="GO:0003723">
    <property type="term" value="F:RNA binding"/>
    <property type="evidence" value="ECO:0007669"/>
    <property type="project" value="UniProtKB-UniRule"/>
</dbReference>
<dbReference type="InterPro" id="IPR001678">
    <property type="entry name" value="MeTrfase_RsmB-F_NOP2_dom"/>
</dbReference>
<protein>
    <submittedName>
        <fullName evidence="7">Fmu domain-containing protein</fullName>
    </submittedName>
</protein>
<dbReference type="GO" id="GO:0008173">
    <property type="term" value="F:RNA methyltransferase activity"/>
    <property type="evidence" value="ECO:0007669"/>
    <property type="project" value="InterPro"/>
</dbReference>
<organism evidence="7 8">
    <name type="scientific">Nostoc cycadae WK-1</name>
    <dbReference type="NCBI Taxonomy" id="1861711"/>
    <lineage>
        <taxon>Bacteria</taxon>
        <taxon>Bacillati</taxon>
        <taxon>Cyanobacteriota</taxon>
        <taxon>Cyanophyceae</taxon>
        <taxon>Nostocales</taxon>
        <taxon>Nostocaceae</taxon>
        <taxon>Nostoc</taxon>
    </lineage>
</organism>
<dbReference type="RefSeq" id="WP_103124891.1">
    <property type="nucleotide sequence ID" value="NZ_DF978427.1"/>
</dbReference>
<feature type="domain" description="SAM-dependent MTase RsmB/NOP-type" evidence="6">
    <location>
        <begin position="1"/>
        <end position="295"/>
    </location>
</feature>
<accession>A0A2H6LH73</accession>
<dbReference type="Proteomes" id="UP000236527">
    <property type="component" value="Unassembled WGS sequence"/>
</dbReference>
<comment type="similarity">
    <text evidence="5">Belongs to the class I-like SAM-binding methyltransferase superfamily. RsmB/NOP family.</text>
</comment>
<evidence type="ECO:0000256" key="5">
    <source>
        <dbReference type="PROSITE-ProRule" id="PRU01023"/>
    </source>
</evidence>
<comment type="caution">
    <text evidence="7">The sequence shown here is derived from an EMBL/GenBank/DDBJ whole genome shotgun (WGS) entry which is preliminary data.</text>
</comment>
<proteinExistence type="inferred from homology"/>
<dbReference type="PRINTS" id="PR02008">
    <property type="entry name" value="RCMTFAMILY"/>
</dbReference>
<feature type="binding site" evidence="5">
    <location>
        <position position="180"/>
    </location>
    <ligand>
        <name>S-adenosyl-L-methionine</name>
        <dbReference type="ChEBI" id="CHEBI:59789"/>
    </ligand>
</feature>
<feature type="binding site" evidence="5">
    <location>
        <begin position="112"/>
        <end position="118"/>
    </location>
    <ligand>
        <name>S-adenosyl-L-methionine</name>
        <dbReference type="ChEBI" id="CHEBI:59789"/>
    </ligand>
</feature>
<name>A0A2H6LH73_9NOSO</name>
<dbReference type="PROSITE" id="PS51686">
    <property type="entry name" value="SAM_MT_RSMB_NOP"/>
    <property type="match status" value="1"/>
</dbReference>
<keyword evidence="8" id="KW-1185">Reference proteome</keyword>
<evidence type="ECO:0000256" key="3">
    <source>
        <dbReference type="ARBA" id="ARBA00022691"/>
    </source>
</evidence>
<keyword evidence="3 5" id="KW-0949">S-adenosyl-L-methionine</keyword>
<dbReference type="InterPro" id="IPR049560">
    <property type="entry name" value="MeTrfase_RsmB-F_NOP2_cat"/>
</dbReference>
<keyword evidence="1 5" id="KW-0489">Methyltransferase</keyword>
<feature type="binding site" evidence="5">
    <location>
        <position position="162"/>
    </location>
    <ligand>
        <name>S-adenosyl-L-methionine</name>
        <dbReference type="ChEBI" id="CHEBI:59789"/>
    </ligand>
</feature>
<dbReference type="InterPro" id="IPR023267">
    <property type="entry name" value="RCMT"/>
</dbReference>
<dbReference type="Pfam" id="PF01189">
    <property type="entry name" value="Methyltr_RsmB-F"/>
    <property type="match status" value="1"/>
</dbReference>
<dbReference type="SUPFAM" id="SSF53335">
    <property type="entry name" value="S-adenosyl-L-methionine-dependent methyltransferases"/>
    <property type="match status" value="1"/>
</dbReference>
<dbReference type="PANTHER" id="PTHR22807">
    <property type="entry name" value="NOP2 YEAST -RELATED NOL1/NOP2/FMU SUN DOMAIN-CONTAINING"/>
    <property type="match status" value="1"/>
</dbReference>
<dbReference type="InterPro" id="IPR029063">
    <property type="entry name" value="SAM-dependent_MTases_sf"/>
</dbReference>
<evidence type="ECO:0000259" key="6">
    <source>
        <dbReference type="PROSITE" id="PS51686"/>
    </source>
</evidence>
<feature type="binding site" evidence="5">
    <location>
        <position position="135"/>
    </location>
    <ligand>
        <name>S-adenosyl-L-methionine</name>
        <dbReference type="ChEBI" id="CHEBI:59789"/>
    </ligand>
</feature>
<keyword evidence="4 5" id="KW-0694">RNA-binding</keyword>
<evidence type="ECO:0000313" key="7">
    <source>
        <dbReference type="EMBL" id="GBE92567.1"/>
    </source>
</evidence>
<evidence type="ECO:0000256" key="1">
    <source>
        <dbReference type="ARBA" id="ARBA00022603"/>
    </source>
</evidence>
<dbReference type="AlphaFoldDB" id="A0A2H6LH73"/>
<feature type="active site" description="Nucleophile" evidence="5">
    <location>
        <position position="233"/>
    </location>
</feature>
<gene>
    <name evidence="7" type="ORF">NCWK1_2323</name>
</gene>
<dbReference type="Gene3D" id="3.40.50.150">
    <property type="entry name" value="Vaccinia Virus protein VP39"/>
    <property type="match status" value="1"/>
</dbReference>
<dbReference type="EMBL" id="BDGE01000038">
    <property type="protein sequence ID" value="GBE92567.1"/>
    <property type="molecule type" value="Genomic_DNA"/>
</dbReference>
<sequence>MEKPSNLLLKLSRRLFESTEEQEKFIAALVNPQSFSPSILWCQPKPEISPFAVETPLTWQPQFIDRLALGEKPGQHPLHNQGYFYCLDFSSVFSASILLAITQPTQTVFDMCAAPGGKSIFAWKALQPELLISNEVIGKRLGMLISNLKRCQINPSIVLNRDSSIFAESIPASSNLVIVDAPCTGQSLLAKGEKAPGCFHPTAINKSANRQKRIIANSAQIVAPQDYLAYMTCTYSPEENEQVCEWFLSRFPQFQAVNVNHLQEYQSHLTTIPCYRMFPQHRLGAGAFAVLFQNTAEGESQELDLNVLSAVWMNSKNEVENSTLASS</sequence>
<reference evidence="8" key="1">
    <citation type="journal article" date="2018" name="Genome Announc.">
        <title>Draft Genome Sequence of the Nitrogen-Fixing and Hormogonia-Inducing Cyanobacterium Nostoc cycadae Strain WK-1, Isolated from the Coralloid Roots of Cycas revoluta.</title>
        <authorList>
            <person name="Kanesaki Y."/>
            <person name="Hirose M."/>
            <person name="Hirose Y."/>
            <person name="Fujisawa T."/>
            <person name="Nakamura Y."/>
            <person name="Watanabe S."/>
            <person name="Matsunaga S."/>
            <person name="Uchida H."/>
            <person name="Murakami A."/>
        </authorList>
    </citation>
    <scope>NUCLEOTIDE SEQUENCE [LARGE SCALE GENOMIC DNA]</scope>
    <source>
        <strain evidence="8">WK-1</strain>
    </source>
</reference>
<dbReference type="GO" id="GO:0001510">
    <property type="term" value="P:RNA methylation"/>
    <property type="evidence" value="ECO:0007669"/>
    <property type="project" value="InterPro"/>
</dbReference>
<evidence type="ECO:0000256" key="4">
    <source>
        <dbReference type="ARBA" id="ARBA00022884"/>
    </source>
</evidence>
<evidence type="ECO:0000256" key="2">
    <source>
        <dbReference type="ARBA" id="ARBA00022679"/>
    </source>
</evidence>
<dbReference type="PANTHER" id="PTHR22807:SF30">
    <property type="entry name" value="28S RRNA (CYTOSINE(4447)-C(5))-METHYLTRANSFERASE-RELATED"/>
    <property type="match status" value="1"/>
</dbReference>
<evidence type="ECO:0000313" key="8">
    <source>
        <dbReference type="Proteomes" id="UP000236527"/>
    </source>
</evidence>
<keyword evidence="2 5" id="KW-0808">Transferase</keyword>